<comment type="catalytic activity">
    <reaction evidence="2">
        <text>oxidized coenzyme F420-(gamma-L-Glu)(n) + a quinol + H(+) = reduced coenzyme F420-(gamma-L-Glu)(n) + a quinone</text>
        <dbReference type="Rhea" id="RHEA:39663"/>
        <dbReference type="Rhea" id="RHEA-COMP:12939"/>
        <dbReference type="Rhea" id="RHEA-COMP:14378"/>
        <dbReference type="ChEBI" id="CHEBI:15378"/>
        <dbReference type="ChEBI" id="CHEBI:24646"/>
        <dbReference type="ChEBI" id="CHEBI:132124"/>
        <dbReference type="ChEBI" id="CHEBI:133980"/>
        <dbReference type="ChEBI" id="CHEBI:139511"/>
    </reaction>
</comment>
<name>A0A401ZN38_9CHLR</name>
<dbReference type="AlphaFoldDB" id="A0A401ZN38"/>
<dbReference type="NCBIfam" id="TIGR00026">
    <property type="entry name" value="hi_GC_TIGR00026"/>
    <property type="match status" value="1"/>
</dbReference>
<dbReference type="InterPro" id="IPR012349">
    <property type="entry name" value="Split_barrel_FMN-bd"/>
</dbReference>
<gene>
    <name evidence="3" type="ORF">KDAU_56040</name>
</gene>
<dbReference type="Pfam" id="PF04075">
    <property type="entry name" value="F420H2_quin_red"/>
    <property type="match status" value="1"/>
</dbReference>
<dbReference type="RefSeq" id="WP_126600721.1">
    <property type="nucleotide sequence ID" value="NZ_BIFQ01000002.1"/>
</dbReference>
<accession>A0A401ZN38</accession>
<evidence type="ECO:0000313" key="3">
    <source>
        <dbReference type="EMBL" id="GCE08275.1"/>
    </source>
</evidence>
<dbReference type="Proteomes" id="UP000287224">
    <property type="component" value="Unassembled WGS sequence"/>
</dbReference>
<dbReference type="OrthoDB" id="162096at2"/>
<organism evidence="3 4">
    <name type="scientific">Dictyobacter aurantiacus</name>
    <dbReference type="NCBI Taxonomy" id="1936993"/>
    <lineage>
        <taxon>Bacteria</taxon>
        <taxon>Bacillati</taxon>
        <taxon>Chloroflexota</taxon>
        <taxon>Ktedonobacteria</taxon>
        <taxon>Ktedonobacterales</taxon>
        <taxon>Dictyobacteraceae</taxon>
        <taxon>Dictyobacter</taxon>
    </lineage>
</organism>
<dbReference type="PANTHER" id="PTHR39428:SF1">
    <property type="entry name" value="F420H(2)-DEPENDENT QUINONE REDUCTASE RV1261C"/>
    <property type="match status" value="1"/>
</dbReference>
<sequence>MPEIHDVKELDRQVIEEFRANGGKVGGYLADAPVLLLTTTGAKSGQQRTTPLVYLSEGGQIYIFAGNRGAPTNPAWYHNLLAHPDVTVEVGSEKFAARAVVLDSAEAERLGRIQIQKIPSLAELLEKMTRQVPAILLERKP</sequence>
<dbReference type="PANTHER" id="PTHR39428">
    <property type="entry name" value="F420H(2)-DEPENDENT QUINONE REDUCTASE RV1261C"/>
    <property type="match status" value="1"/>
</dbReference>
<evidence type="ECO:0000256" key="2">
    <source>
        <dbReference type="ARBA" id="ARBA00049106"/>
    </source>
</evidence>
<dbReference type="GO" id="GO:0070967">
    <property type="term" value="F:coenzyme F420 binding"/>
    <property type="evidence" value="ECO:0007669"/>
    <property type="project" value="TreeGrafter"/>
</dbReference>
<keyword evidence="4" id="KW-1185">Reference proteome</keyword>
<protein>
    <recommendedName>
        <fullName evidence="5">Nitroreductase</fullName>
    </recommendedName>
</protein>
<dbReference type="SUPFAM" id="SSF50475">
    <property type="entry name" value="FMN-binding split barrel"/>
    <property type="match status" value="1"/>
</dbReference>
<comment type="caution">
    <text evidence="3">The sequence shown here is derived from an EMBL/GenBank/DDBJ whole genome shotgun (WGS) entry which is preliminary data.</text>
</comment>
<comment type="similarity">
    <text evidence="1">Belongs to the F420H(2)-dependent quinone reductase family.</text>
</comment>
<reference evidence="4" key="1">
    <citation type="submission" date="2018-12" db="EMBL/GenBank/DDBJ databases">
        <title>Tengunoibacter tsumagoiensis gen. nov., sp. nov., Dictyobacter kobayashii sp. nov., D. alpinus sp. nov., and D. joshuensis sp. nov. and description of Dictyobacteraceae fam. nov. within the order Ktedonobacterales isolated from Tengu-no-mugimeshi.</title>
        <authorList>
            <person name="Wang C.M."/>
            <person name="Zheng Y."/>
            <person name="Sakai Y."/>
            <person name="Toyoda A."/>
            <person name="Minakuchi Y."/>
            <person name="Abe K."/>
            <person name="Yokota A."/>
            <person name="Yabe S."/>
        </authorList>
    </citation>
    <scope>NUCLEOTIDE SEQUENCE [LARGE SCALE GENOMIC DNA]</scope>
    <source>
        <strain evidence="4">S-27</strain>
    </source>
</reference>
<dbReference type="GO" id="GO:0016491">
    <property type="term" value="F:oxidoreductase activity"/>
    <property type="evidence" value="ECO:0007669"/>
    <property type="project" value="InterPro"/>
</dbReference>
<evidence type="ECO:0000313" key="4">
    <source>
        <dbReference type="Proteomes" id="UP000287224"/>
    </source>
</evidence>
<evidence type="ECO:0008006" key="5">
    <source>
        <dbReference type="Google" id="ProtNLM"/>
    </source>
</evidence>
<dbReference type="InterPro" id="IPR004378">
    <property type="entry name" value="F420H2_quin_Rdtase"/>
</dbReference>
<dbReference type="EMBL" id="BIFQ01000002">
    <property type="protein sequence ID" value="GCE08275.1"/>
    <property type="molecule type" value="Genomic_DNA"/>
</dbReference>
<evidence type="ECO:0000256" key="1">
    <source>
        <dbReference type="ARBA" id="ARBA00008710"/>
    </source>
</evidence>
<proteinExistence type="inferred from homology"/>
<dbReference type="GO" id="GO:0005886">
    <property type="term" value="C:plasma membrane"/>
    <property type="evidence" value="ECO:0007669"/>
    <property type="project" value="TreeGrafter"/>
</dbReference>
<dbReference type="Gene3D" id="2.30.110.10">
    <property type="entry name" value="Electron Transport, Fmn-binding Protein, Chain A"/>
    <property type="match status" value="1"/>
</dbReference>